<evidence type="ECO:0000256" key="1">
    <source>
        <dbReference type="SAM" id="MobiDB-lite"/>
    </source>
</evidence>
<accession>A0A2W7HUA4</accession>
<keyword evidence="3" id="KW-1185">Reference proteome</keyword>
<name>A0A2W7HUA4_9FLAO</name>
<dbReference type="Proteomes" id="UP000249542">
    <property type="component" value="Unassembled WGS sequence"/>
</dbReference>
<dbReference type="PROSITE" id="PS51257">
    <property type="entry name" value="PROKAR_LIPOPROTEIN"/>
    <property type="match status" value="1"/>
</dbReference>
<evidence type="ECO:0008006" key="4">
    <source>
        <dbReference type="Google" id="ProtNLM"/>
    </source>
</evidence>
<protein>
    <recommendedName>
        <fullName evidence="4">Phosphopeptide-binding protein</fullName>
    </recommendedName>
</protein>
<comment type="caution">
    <text evidence="2">The sequence shown here is derived from an EMBL/GenBank/DDBJ whole genome shotgun (WGS) entry which is preliminary data.</text>
</comment>
<dbReference type="AlphaFoldDB" id="A0A2W7HUA4"/>
<sequence>MKKTSLILSAIALVFATSCKNDTKKEEQKTETEMTSEPEEAKEEKEITLTKLTGSPEFADASLKLKSPTETNQAKKDITFDFEVKNYELGVQTQPEQPNMLAASAKGQHIHFILDNEPYSAHYEPKFSKTLDQGDHVMIAFLSRSYHEAVKNENSFVVKKFSVGEPTEEQMMEVDFEAPHMFYSRPKGTYKGEDTKKVMLDFFLVNTDIAADGNKVRATINGQEFMLDDWVPYVMEGLPMGENTVKIELLDADGNLIEGPFNQTTRTFMLEE</sequence>
<evidence type="ECO:0000313" key="2">
    <source>
        <dbReference type="EMBL" id="PZW37787.1"/>
    </source>
</evidence>
<dbReference type="EMBL" id="QKYV01000010">
    <property type="protein sequence ID" value="PZW37787.1"/>
    <property type="molecule type" value="Genomic_DNA"/>
</dbReference>
<proteinExistence type="predicted"/>
<organism evidence="2 3">
    <name type="scientific">Mesonia algae</name>
    <dbReference type="NCBI Taxonomy" id="213248"/>
    <lineage>
        <taxon>Bacteria</taxon>
        <taxon>Pseudomonadati</taxon>
        <taxon>Bacteroidota</taxon>
        <taxon>Flavobacteriia</taxon>
        <taxon>Flavobacteriales</taxon>
        <taxon>Flavobacteriaceae</taxon>
        <taxon>Mesonia</taxon>
    </lineage>
</organism>
<feature type="compositionally biased region" description="Basic and acidic residues" evidence="1">
    <location>
        <begin position="22"/>
        <end position="32"/>
    </location>
</feature>
<gene>
    <name evidence="2" type="ORF">LX95_02801</name>
</gene>
<dbReference type="RefSeq" id="WP_111542057.1">
    <property type="nucleotide sequence ID" value="NZ_QKYV01000010.1"/>
</dbReference>
<evidence type="ECO:0000313" key="3">
    <source>
        <dbReference type="Proteomes" id="UP000249542"/>
    </source>
</evidence>
<reference evidence="2 3" key="1">
    <citation type="submission" date="2018-06" db="EMBL/GenBank/DDBJ databases">
        <title>Genomic Encyclopedia of Archaeal and Bacterial Type Strains, Phase II (KMG-II): from individual species to whole genera.</title>
        <authorList>
            <person name="Goeker M."/>
        </authorList>
    </citation>
    <scope>NUCLEOTIDE SEQUENCE [LARGE SCALE GENOMIC DNA]</scope>
    <source>
        <strain evidence="2 3">DSM 15361</strain>
    </source>
</reference>
<feature type="region of interest" description="Disordered" evidence="1">
    <location>
        <begin position="22"/>
        <end position="46"/>
    </location>
</feature>